<gene>
    <name evidence="2" type="ORF">CDV28_10965</name>
</gene>
<dbReference type="SUPFAM" id="SSF56935">
    <property type="entry name" value="Porins"/>
    <property type="match status" value="1"/>
</dbReference>
<protein>
    <recommendedName>
        <fullName evidence="4">Porin</fullName>
    </recommendedName>
</protein>
<feature type="chain" id="PRO_5021825410" description="Porin" evidence="1">
    <location>
        <begin position="23"/>
        <end position="328"/>
    </location>
</feature>
<keyword evidence="1" id="KW-0732">Signal</keyword>
<reference evidence="2" key="1">
    <citation type="submission" date="2017-07" db="EMBL/GenBank/DDBJ databases">
        <title>The cable genome - Insights into the physiology and evolution of filamentous bacteria capable of sulfide oxidation via long distance electron transfer.</title>
        <authorList>
            <person name="Thorup C."/>
            <person name="Bjerg J.T."/>
            <person name="Schreiber L."/>
            <person name="Nielsen L.P."/>
            <person name="Kjeldsen K.U."/>
            <person name="Boesen T."/>
            <person name="Boggild A."/>
            <person name="Meysman F."/>
            <person name="Geelhoed J."/>
            <person name="Schramm A."/>
        </authorList>
    </citation>
    <scope>NUCLEOTIDE SEQUENCE [LARGE SCALE GENOMIC DNA]</scope>
    <source>
        <strain evidence="2">GS</strain>
    </source>
</reference>
<evidence type="ECO:0000313" key="3">
    <source>
        <dbReference type="Proteomes" id="UP000316238"/>
    </source>
</evidence>
<comment type="caution">
    <text evidence="2">The sequence shown here is derived from an EMBL/GenBank/DDBJ whole genome shotgun (WGS) entry which is preliminary data.</text>
</comment>
<name>A0A521G2J8_9BACT</name>
<dbReference type="Proteomes" id="UP000316238">
    <property type="component" value="Unassembled WGS sequence"/>
</dbReference>
<organism evidence="2 3">
    <name type="scientific">Candidatus Electronema aureum</name>
    <dbReference type="NCBI Taxonomy" id="2005002"/>
    <lineage>
        <taxon>Bacteria</taxon>
        <taxon>Pseudomonadati</taxon>
        <taxon>Thermodesulfobacteriota</taxon>
        <taxon>Desulfobulbia</taxon>
        <taxon>Desulfobulbales</taxon>
        <taxon>Desulfobulbaceae</taxon>
        <taxon>Candidatus Electronema</taxon>
    </lineage>
</organism>
<dbReference type="EMBL" id="NQJD01000009">
    <property type="protein sequence ID" value="TAA75252.1"/>
    <property type="molecule type" value="Genomic_DNA"/>
</dbReference>
<evidence type="ECO:0000256" key="1">
    <source>
        <dbReference type="SAM" id="SignalP"/>
    </source>
</evidence>
<proteinExistence type="predicted"/>
<dbReference type="AlphaFoldDB" id="A0A521G2J8"/>
<accession>A0A521G2J8</accession>
<keyword evidence="3" id="KW-1185">Reference proteome</keyword>
<evidence type="ECO:0000313" key="2">
    <source>
        <dbReference type="EMBL" id="TAA75252.1"/>
    </source>
</evidence>
<feature type="signal peptide" evidence="1">
    <location>
        <begin position="1"/>
        <end position="22"/>
    </location>
</feature>
<evidence type="ECO:0008006" key="4">
    <source>
        <dbReference type="Google" id="ProtNLM"/>
    </source>
</evidence>
<sequence>MRALTAAFMLCGCAVLPSAASASSRLLYVEAQGVAGYSDKEDDIIFHSESAEDVMQKSSVGFDFIQRLSGDSGDYGMIAIQGRLAYDPDAEDEIEPQLYNAYYKHKAGWADIWAGHNRPALGLSSVLDTHAQLLPTLTMDGFGFDRDWGMGASRDLAWGNLSASVTSGSGMPLRFEGNYLASARIAKGFLNQDNYSLGFSLAHGETLHTMGYEVMHDEPMELSLAGLDFSYLWDNYEVRFEAMGGTSMDEDAYALFARFGVNLLDEGRLKLELQPKYTKIGDTDGFEFAAGPAYQLTDEITLRAMYHYDELEDEQRAVIQVYYYSKVL</sequence>